<comment type="caution">
    <text evidence="10">The sequence shown here is derived from an EMBL/GenBank/DDBJ whole genome shotgun (WGS) entry which is preliminary data.</text>
</comment>
<feature type="region of interest" description="Disordered" evidence="8">
    <location>
        <begin position="619"/>
        <end position="651"/>
    </location>
</feature>
<comment type="similarity">
    <text evidence="1 7">Belongs to the DNA photolyase class-1 family.</text>
</comment>
<dbReference type="Proteomes" id="UP001172155">
    <property type="component" value="Unassembled WGS sequence"/>
</dbReference>
<feature type="site" description="Electron transfer via tryptophanyl radical" evidence="6">
    <location>
        <position position="457"/>
    </location>
</feature>
<dbReference type="Pfam" id="PF00875">
    <property type="entry name" value="DNA_photolyase"/>
    <property type="match status" value="1"/>
</dbReference>
<dbReference type="InterPro" id="IPR036155">
    <property type="entry name" value="Crypto/Photolyase_N_sf"/>
</dbReference>
<dbReference type="InterPro" id="IPR014729">
    <property type="entry name" value="Rossmann-like_a/b/a_fold"/>
</dbReference>
<feature type="binding site" evidence="5">
    <location>
        <begin position="470"/>
        <end position="472"/>
    </location>
    <ligand>
        <name>FAD</name>
        <dbReference type="ChEBI" id="CHEBI:57692"/>
    </ligand>
</feature>
<comment type="function">
    <text evidence="7">May have a photoreceptor function.</text>
</comment>
<evidence type="ECO:0000256" key="6">
    <source>
        <dbReference type="PIRSR" id="PIRSR602081-2"/>
    </source>
</evidence>
<dbReference type="Gene3D" id="1.10.579.10">
    <property type="entry name" value="DNA Cyclobutane Dipyrimidine Photolyase, subunit A, domain 3"/>
    <property type="match status" value="1"/>
</dbReference>
<dbReference type="PANTHER" id="PTHR11455:SF22">
    <property type="entry name" value="CRYPTOCHROME DASH"/>
    <property type="match status" value="1"/>
</dbReference>
<comment type="cofactor">
    <cofactor evidence="7">
        <name>(6R)-5,10-methylene-5,6,7,8-tetrahydrofolate</name>
        <dbReference type="ChEBI" id="CHEBI:15636"/>
    </cofactor>
    <text evidence="7">Binds 1 5,10-methenyltetrahydrofolate (MTHF) per subunit.</text>
</comment>
<comment type="cofactor">
    <cofactor evidence="5 7">
        <name>FAD</name>
        <dbReference type="ChEBI" id="CHEBI:57692"/>
    </cofactor>
    <text evidence="5 7">Binds 1 FAD per subunit.</text>
</comment>
<organism evidence="10 11">
    <name type="scientific">Schizothecium vesticola</name>
    <dbReference type="NCBI Taxonomy" id="314040"/>
    <lineage>
        <taxon>Eukaryota</taxon>
        <taxon>Fungi</taxon>
        <taxon>Dikarya</taxon>
        <taxon>Ascomycota</taxon>
        <taxon>Pezizomycotina</taxon>
        <taxon>Sordariomycetes</taxon>
        <taxon>Sordariomycetidae</taxon>
        <taxon>Sordariales</taxon>
        <taxon>Schizotheciaceae</taxon>
        <taxon>Schizothecium</taxon>
    </lineage>
</organism>
<dbReference type="EMBL" id="JAUKUD010000003">
    <property type="protein sequence ID" value="KAK0749256.1"/>
    <property type="molecule type" value="Genomic_DNA"/>
</dbReference>
<evidence type="ECO:0000256" key="2">
    <source>
        <dbReference type="ARBA" id="ARBA00022630"/>
    </source>
</evidence>
<evidence type="ECO:0000256" key="5">
    <source>
        <dbReference type="PIRSR" id="PIRSR602081-1"/>
    </source>
</evidence>
<dbReference type="NCBIfam" id="TIGR02765">
    <property type="entry name" value="crypto_DASH"/>
    <property type="match status" value="1"/>
</dbReference>
<keyword evidence="2 5" id="KW-0285">Flavoprotein</keyword>
<dbReference type="Pfam" id="PF03441">
    <property type="entry name" value="FAD_binding_7"/>
    <property type="match status" value="1"/>
</dbReference>
<feature type="site" description="Electron transfer via tryptophanyl radical" evidence="6">
    <location>
        <position position="388"/>
    </location>
</feature>
<gene>
    <name evidence="10" type="ORF">B0T18DRAFT_427404</name>
</gene>
<evidence type="ECO:0000259" key="9">
    <source>
        <dbReference type="PROSITE" id="PS51645"/>
    </source>
</evidence>
<dbReference type="Gene3D" id="3.40.50.620">
    <property type="entry name" value="HUPs"/>
    <property type="match status" value="1"/>
</dbReference>
<feature type="site" description="Electron transfer via tryptophanyl radical" evidence="6">
    <location>
        <position position="480"/>
    </location>
</feature>
<name>A0AA40F1B9_9PEZI</name>
<evidence type="ECO:0000256" key="1">
    <source>
        <dbReference type="ARBA" id="ARBA00005862"/>
    </source>
</evidence>
<feature type="domain" description="Photolyase/cryptochrome alpha/beta" evidence="9">
    <location>
        <begin position="3"/>
        <end position="163"/>
    </location>
</feature>
<feature type="binding site" evidence="5">
    <location>
        <position position="284"/>
    </location>
    <ligand>
        <name>FAD</name>
        <dbReference type="ChEBI" id="CHEBI:57692"/>
    </ligand>
</feature>
<evidence type="ECO:0000256" key="4">
    <source>
        <dbReference type="ARBA" id="ARBA00022991"/>
    </source>
</evidence>
<accession>A0AA40F1B9</accession>
<dbReference type="InterPro" id="IPR036134">
    <property type="entry name" value="Crypto/Photolyase_FAD-like_sf"/>
</dbReference>
<dbReference type="InterPro" id="IPR006050">
    <property type="entry name" value="DNA_photolyase_N"/>
</dbReference>
<dbReference type="InterPro" id="IPR005101">
    <property type="entry name" value="Cryptochr/Photolyase_FAD-bd"/>
</dbReference>
<sequence>MPNTVLYIFRQDLRTRDNPILSHLATSGHHGFTHLLPVYVFPANQVELSGFIKDGSKSPYPEARSRVGKYWRCGPYRAEFLGQAVWDVKESLEAVGSGLAVRLGSVEDAVRSLLEGFKTKGQKVGAVWMTGLEGTEERKDERDVASLCEKYGAQFKLWGDEKYFIDDRDIGITRPSELPDVFTTYRKTAEPLRERPRATLPTPTKGSLPPLPDASLIPNQAAPFSTPGSLHDLVESLVEPVKDFMPNIPAFPEAAVSAHPFKGGETEAQARLTALIQSGGMKNYASTRNGLLGTEFSTKLSGYLAQGCITSRQIHHALVGYEDGTDQTFEKADGFGTGENEGTKAVRFELLWRDYMRLCHQKFRAKLFRLSGFKGDEAYGDEAKAPKWKSPVKEQALADQDPKPADIARILERFNAGTTGMGLIDASQRELLHTGYTSNRARQNVASFLAKHLEIDWRYGAEWYEMLLVDYDVSSNWGNWQYVAGVGNDPRSEIRIFNPVKQAMDYDKDGTYVRSWVPEVAKLEQLVNVFQAWTALPEELKAAGLEGSIMVTDPVKKIIYNVDGKPQKPGKRPPHMVREGPLLPMAHTAEEGVVEAPQAVKAVEAVAVSAMASEATIRASSSRGELIKGPRSAVPGVEDLRRPVGVEDAGA</sequence>
<feature type="binding site" evidence="5">
    <location>
        <begin position="297"/>
        <end position="301"/>
    </location>
    <ligand>
        <name>FAD</name>
        <dbReference type="ChEBI" id="CHEBI:57692"/>
    </ligand>
</feature>
<evidence type="ECO:0000256" key="3">
    <source>
        <dbReference type="ARBA" id="ARBA00022827"/>
    </source>
</evidence>
<evidence type="ECO:0000313" key="10">
    <source>
        <dbReference type="EMBL" id="KAK0749256.1"/>
    </source>
</evidence>
<proteinExistence type="inferred from homology"/>
<protein>
    <recommendedName>
        <fullName evidence="7">Cryptochrome DASH</fullName>
    </recommendedName>
</protein>
<dbReference type="AlphaFoldDB" id="A0AA40F1B9"/>
<dbReference type="GO" id="GO:0000719">
    <property type="term" value="P:photoreactive repair"/>
    <property type="evidence" value="ECO:0007669"/>
    <property type="project" value="TreeGrafter"/>
</dbReference>
<dbReference type="InterPro" id="IPR002081">
    <property type="entry name" value="Cryptochrome/DNA_photolyase_1"/>
</dbReference>
<evidence type="ECO:0000256" key="8">
    <source>
        <dbReference type="SAM" id="MobiDB-lite"/>
    </source>
</evidence>
<dbReference type="SUPFAM" id="SSF48173">
    <property type="entry name" value="Cryptochrome/photolyase FAD-binding domain"/>
    <property type="match status" value="1"/>
</dbReference>
<dbReference type="InterPro" id="IPR014133">
    <property type="entry name" value="Cry_DASH"/>
</dbReference>
<dbReference type="Gene3D" id="1.25.40.80">
    <property type="match status" value="1"/>
</dbReference>
<dbReference type="GO" id="GO:0071949">
    <property type="term" value="F:FAD binding"/>
    <property type="evidence" value="ECO:0007669"/>
    <property type="project" value="TreeGrafter"/>
</dbReference>
<dbReference type="SUPFAM" id="SSF52425">
    <property type="entry name" value="Cryptochrome/photolyase, N-terminal domain"/>
    <property type="match status" value="1"/>
</dbReference>
<evidence type="ECO:0000313" key="11">
    <source>
        <dbReference type="Proteomes" id="UP001172155"/>
    </source>
</evidence>
<keyword evidence="3 5" id="KW-0274">FAD</keyword>
<dbReference type="GO" id="GO:0003684">
    <property type="term" value="F:damaged DNA binding"/>
    <property type="evidence" value="ECO:0007669"/>
    <property type="project" value="TreeGrafter"/>
</dbReference>
<dbReference type="GO" id="GO:0003904">
    <property type="term" value="F:deoxyribodipyrimidine photo-lyase activity"/>
    <property type="evidence" value="ECO:0007669"/>
    <property type="project" value="TreeGrafter"/>
</dbReference>
<dbReference type="PANTHER" id="PTHR11455">
    <property type="entry name" value="CRYPTOCHROME"/>
    <property type="match status" value="1"/>
</dbReference>
<dbReference type="PROSITE" id="PS51645">
    <property type="entry name" value="PHR_CRY_ALPHA_BETA"/>
    <property type="match status" value="1"/>
</dbReference>
<dbReference type="PRINTS" id="PR00147">
    <property type="entry name" value="DNAPHOTLYASE"/>
</dbReference>
<keyword evidence="11" id="KW-1185">Reference proteome</keyword>
<reference evidence="10" key="1">
    <citation type="submission" date="2023-06" db="EMBL/GenBank/DDBJ databases">
        <title>Genome-scale phylogeny and comparative genomics of the fungal order Sordariales.</title>
        <authorList>
            <consortium name="Lawrence Berkeley National Laboratory"/>
            <person name="Hensen N."/>
            <person name="Bonometti L."/>
            <person name="Westerberg I."/>
            <person name="Brannstrom I.O."/>
            <person name="Guillou S."/>
            <person name="Cros-Aarteil S."/>
            <person name="Calhoun S."/>
            <person name="Haridas S."/>
            <person name="Kuo A."/>
            <person name="Mondo S."/>
            <person name="Pangilinan J."/>
            <person name="Riley R."/>
            <person name="LaButti K."/>
            <person name="Andreopoulos B."/>
            <person name="Lipzen A."/>
            <person name="Chen C."/>
            <person name="Yanf M."/>
            <person name="Daum C."/>
            <person name="Ng V."/>
            <person name="Clum A."/>
            <person name="Steindorff A."/>
            <person name="Ohm R."/>
            <person name="Martin F."/>
            <person name="Silar P."/>
            <person name="Natvig D."/>
            <person name="Lalanne C."/>
            <person name="Gautier V."/>
            <person name="Ament-velasquez S.L."/>
            <person name="Kruys A."/>
            <person name="Hutchinson M.I."/>
            <person name="Powell A.J."/>
            <person name="Barry K."/>
            <person name="Miller A.N."/>
            <person name="Grigoriev I.V."/>
            <person name="Debuchy R."/>
            <person name="Gladieux P."/>
            <person name="Thoren M.H."/>
            <person name="Johannesson H."/>
        </authorList>
    </citation>
    <scope>NUCLEOTIDE SEQUENCE</scope>
    <source>
        <strain evidence="10">SMH3187-1</strain>
    </source>
</reference>
<evidence type="ECO:0000256" key="7">
    <source>
        <dbReference type="RuleBase" id="RU367151"/>
    </source>
</evidence>
<keyword evidence="4 7" id="KW-0157">Chromophore</keyword>